<proteinExistence type="predicted"/>
<name>A0A5J4YRM7_PORPP</name>
<dbReference type="EMBL" id="VRMN01000007">
    <property type="protein sequence ID" value="KAA8493443.1"/>
    <property type="molecule type" value="Genomic_DNA"/>
</dbReference>
<accession>A0A5J4YRM7</accession>
<evidence type="ECO:0000313" key="2">
    <source>
        <dbReference type="Proteomes" id="UP000324585"/>
    </source>
</evidence>
<keyword evidence="2" id="KW-1185">Reference proteome</keyword>
<protein>
    <submittedName>
        <fullName evidence="1">Uncharacterized protein</fullName>
    </submittedName>
</protein>
<dbReference type="AlphaFoldDB" id="A0A5J4YRM7"/>
<dbReference type="Proteomes" id="UP000324585">
    <property type="component" value="Unassembled WGS sequence"/>
</dbReference>
<reference evidence="2" key="1">
    <citation type="journal article" date="2019" name="Nat. Commun.">
        <title>Expansion of phycobilisome linker gene families in mesophilic red algae.</title>
        <authorList>
            <person name="Lee J."/>
            <person name="Kim D."/>
            <person name="Bhattacharya D."/>
            <person name="Yoon H.S."/>
        </authorList>
    </citation>
    <scope>NUCLEOTIDE SEQUENCE [LARGE SCALE GENOMIC DNA]</scope>
    <source>
        <strain evidence="2">CCMP 1328</strain>
    </source>
</reference>
<sequence>MDWVYRFDVEAQNGEDSGNVNCASESERQTPTNGHYQQQAWSMGVFQLDAAAVGETDMQLTTPPELSSASVCARLVQDELDSVDELHLSGNAFYRGDPNFRFSAVFQIRDGAYLSGCVQVFFVVHQSIDASFVDDDMNSHQVCVAMFGQCSVHENCGCGDKMTGCLRTQDIECVCRDIAQGPSSCCKDTCAL</sequence>
<gene>
    <name evidence="1" type="ORF">FVE85_8888</name>
</gene>
<evidence type="ECO:0000313" key="1">
    <source>
        <dbReference type="EMBL" id="KAA8493443.1"/>
    </source>
</evidence>
<organism evidence="1 2">
    <name type="scientific">Porphyridium purpureum</name>
    <name type="common">Red alga</name>
    <name type="synonym">Porphyridium cruentum</name>
    <dbReference type="NCBI Taxonomy" id="35688"/>
    <lineage>
        <taxon>Eukaryota</taxon>
        <taxon>Rhodophyta</taxon>
        <taxon>Bangiophyceae</taxon>
        <taxon>Porphyridiales</taxon>
        <taxon>Porphyridiaceae</taxon>
        <taxon>Porphyridium</taxon>
    </lineage>
</organism>
<comment type="caution">
    <text evidence="1">The sequence shown here is derived from an EMBL/GenBank/DDBJ whole genome shotgun (WGS) entry which is preliminary data.</text>
</comment>